<dbReference type="Proteomes" id="UP001168146">
    <property type="component" value="Unassembled WGS sequence"/>
</dbReference>
<dbReference type="PROSITE" id="PS50195">
    <property type="entry name" value="PX"/>
    <property type="match status" value="1"/>
</dbReference>
<dbReference type="GO" id="GO:0010008">
    <property type="term" value="C:endosome membrane"/>
    <property type="evidence" value="ECO:0007669"/>
    <property type="project" value="UniProtKB-SubCell"/>
</dbReference>
<dbReference type="Pfam" id="PF00787">
    <property type="entry name" value="PX"/>
    <property type="match status" value="1"/>
</dbReference>
<evidence type="ECO:0000256" key="3">
    <source>
        <dbReference type="ARBA" id="ARBA00007426"/>
    </source>
</evidence>
<dbReference type="PANTHER" id="PTHR10555:SF170">
    <property type="entry name" value="FI18122P1"/>
    <property type="match status" value="1"/>
</dbReference>
<evidence type="ECO:0000256" key="6">
    <source>
        <dbReference type="ARBA" id="ARBA00023136"/>
    </source>
</evidence>
<reference evidence="12" key="1">
    <citation type="submission" date="2021-12" db="EMBL/GenBank/DDBJ databases">
        <title>Black yeast isolated from Biological Soil Crust.</title>
        <authorList>
            <person name="Kurbessoian T."/>
        </authorList>
    </citation>
    <scope>NUCLEOTIDE SEQUENCE</scope>
    <source>
        <strain evidence="12">CCFEE 5208</strain>
    </source>
</reference>
<gene>
    <name evidence="12" type="primary">YPT35_2</name>
    <name evidence="12" type="ORF">LTR82_009935</name>
</gene>
<comment type="caution">
    <text evidence="12">The sequence shown here is derived from an EMBL/GenBank/DDBJ whole genome shotgun (WGS) entry which is preliminary data.</text>
</comment>
<name>A0AAN6FK56_9PEZI</name>
<evidence type="ECO:0000259" key="11">
    <source>
        <dbReference type="PROSITE" id="PS50195"/>
    </source>
</evidence>
<dbReference type="Gene3D" id="3.30.1520.10">
    <property type="entry name" value="Phox-like domain"/>
    <property type="match status" value="1"/>
</dbReference>
<comment type="subcellular location">
    <subcellularLocation>
        <location evidence="2">Endosome</location>
    </subcellularLocation>
    <subcellularLocation>
        <location evidence="1">Vacuole membrane</location>
        <topology evidence="1">Peripheral membrane protein</topology>
    </subcellularLocation>
</comment>
<feature type="region of interest" description="Disordered" evidence="10">
    <location>
        <begin position="1"/>
        <end position="88"/>
    </location>
</feature>
<comment type="function">
    <text evidence="7">Recruits the lipid transfer protein VPS13 to endosomal and vacuolar membranes.</text>
</comment>
<dbReference type="InterPro" id="IPR001683">
    <property type="entry name" value="PX_dom"/>
</dbReference>
<dbReference type="SMART" id="SM00312">
    <property type="entry name" value="PX"/>
    <property type="match status" value="1"/>
</dbReference>
<feature type="domain" description="PX" evidence="11">
    <location>
        <begin position="131"/>
        <end position="246"/>
    </location>
</feature>
<evidence type="ECO:0000256" key="1">
    <source>
        <dbReference type="ARBA" id="ARBA00004148"/>
    </source>
</evidence>
<sequence>MEEHPPPPSHVEERRSSPARPDASGDELPTPAPTCTDAHPDAAAEHMQRQLNPDTSGTTGQRPINTELLNTQTPPSGNVTTDPPPFWSTRHDRTVSTVSYHSLLGPHRPNPILLEDRSEDSHAASQGCWAQSVVLDAHTIVSGPTGIGAYVVWHCSVRTLQGGDLQLRKRYSEFDQLRVDLVRSFPHAEAMIPKLPRKSVVSRFRPKFLELRKAGLQQFLSYILLNPEFAASPMVKESAIRIHRGWTNATVSAGKALTPDTCFRISGRSEDPTSRPNDARS</sequence>
<dbReference type="CDD" id="cd07280">
    <property type="entry name" value="PX_YPT35"/>
    <property type="match status" value="1"/>
</dbReference>
<accession>A0AAN6FK56</accession>
<evidence type="ECO:0000256" key="4">
    <source>
        <dbReference type="ARBA" id="ARBA00022554"/>
    </source>
</evidence>
<dbReference type="InterPro" id="IPR036871">
    <property type="entry name" value="PX_dom_sf"/>
</dbReference>
<evidence type="ECO:0000256" key="7">
    <source>
        <dbReference type="ARBA" id="ARBA00033728"/>
    </source>
</evidence>
<feature type="compositionally biased region" description="Basic and acidic residues" evidence="10">
    <location>
        <begin position="267"/>
        <end position="281"/>
    </location>
</feature>
<evidence type="ECO:0000256" key="8">
    <source>
        <dbReference type="ARBA" id="ARBA00033774"/>
    </source>
</evidence>
<feature type="compositionally biased region" description="Polar residues" evidence="10">
    <location>
        <begin position="49"/>
        <end position="81"/>
    </location>
</feature>
<evidence type="ECO:0000256" key="2">
    <source>
        <dbReference type="ARBA" id="ARBA00004177"/>
    </source>
</evidence>
<organism evidence="12 13">
    <name type="scientific">Friedmanniomyces endolithicus</name>
    <dbReference type="NCBI Taxonomy" id="329885"/>
    <lineage>
        <taxon>Eukaryota</taxon>
        <taxon>Fungi</taxon>
        <taxon>Dikarya</taxon>
        <taxon>Ascomycota</taxon>
        <taxon>Pezizomycotina</taxon>
        <taxon>Dothideomycetes</taxon>
        <taxon>Dothideomycetidae</taxon>
        <taxon>Mycosphaerellales</taxon>
        <taxon>Teratosphaeriaceae</taxon>
        <taxon>Friedmanniomyces</taxon>
    </lineage>
</organism>
<evidence type="ECO:0000256" key="5">
    <source>
        <dbReference type="ARBA" id="ARBA00022753"/>
    </source>
</evidence>
<evidence type="ECO:0000256" key="9">
    <source>
        <dbReference type="ARBA" id="ARBA00033785"/>
    </source>
</evidence>
<proteinExistence type="inferred from homology"/>
<keyword evidence="6" id="KW-0472">Membrane</keyword>
<dbReference type="SUPFAM" id="SSF64268">
    <property type="entry name" value="PX domain"/>
    <property type="match status" value="1"/>
</dbReference>
<evidence type="ECO:0000313" key="12">
    <source>
        <dbReference type="EMBL" id="KAK0319171.1"/>
    </source>
</evidence>
<dbReference type="EMBL" id="JASUXU010000032">
    <property type="protein sequence ID" value="KAK0319171.1"/>
    <property type="molecule type" value="Genomic_DNA"/>
</dbReference>
<feature type="compositionally biased region" description="Basic and acidic residues" evidence="10">
    <location>
        <begin position="1"/>
        <end position="16"/>
    </location>
</feature>
<keyword evidence="4" id="KW-0926">Vacuole</keyword>
<feature type="compositionally biased region" description="Basic and acidic residues" evidence="10">
    <location>
        <begin position="38"/>
        <end position="48"/>
    </location>
</feature>
<dbReference type="InterPro" id="IPR037917">
    <property type="entry name" value="Ypt35_PX"/>
</dbReference>
<keyword evidence="5" id="KW-0967">Endosome</keyword>
<dbReference type="AlphaFoldDB" id="A0AAN6FK56"/>
<evidence type="ECO:0000256" key="10">
    <source>
        <dbReference type="SAM" id="MobiDB-lite"/>
    </source>
</evidence>
<dbReference type="GO" id="GO:0005774">
    <property type="term" value="C:vacuolar membrane"/>
    <property type="evidence" value="ECO:0007669"/>
    <property type="project" value="UniProtKB-SubCell"/>
</dbReference>
<comment type="similarity">
    <text evidence="3">Belongs to the YPT35 family.</text>
</comment>
<dbReference type="PANTHER" id="PTHR10555">
    <property type="entry name" value="SORTING NEXIN"/>
    <property type="match status" value="1"/>
</dbReference>
<evidence type="ECO:0000313" key="13">
    <source>
        <dbReference type="Proteomes" id="UP001168146"/>
    </source>
</evidence>
<dbReference type="GO" id="GO:0032266">
    <property type="term" value="F:phosphatidylinositol-3-phosphate binding"/>
    <property type="evidence" value="ECO:0007669"/>
    <property type="project" value="InterPro"/>
</dbReference>
<protein>
    <recommendedName>
        <fullName evidence="8">Endosomal/vacuolar adapter protein YPT35</fullName>
    </recommendedName>
    <alternativeName>
        <fullName evidence="9">PX domain-containing protein YPT35</fullName>
    </alternativeName>
</protein>
<feature type="region of interest" description="Disordered" evidence="10">
    <location>
        <begin position="262"/>
        <end position="281"/>
    </location>
</feature>